<gene>
    <name evidence="1" type="ORF">Y919_01845</name>
</gene>
<comment type="caution">
    <text evidence="1">The sequence shown here is derived from an EMBL/GenBank/DDBJ whole genome shotgun (WGS) entry which is preliminary data.</text>
</comment>
<dbReference type="RefSeq" id="WP_035161850.1">
    <property type="nucleotide sequence ID" value="NZ_AZTB01000005.1"/>
</dbReference>
<dbReference type="AlphaFoldDB" id="A0A096BK84"/>
<dbReference type="InterPro" id="IPR021525">
    <property type="entry name" value="DUF3189"/>
</dbReference>
<dbReference type="Proteomes" id="UP000029622">
    <property type="component" value="Unassembled WGS sequence"/>
</dbReference>
<dbReference type="EMBL" id="AZTB01000005">
    <property type="protein sequence ID" value="KGG81153.1"/>
    <property type="molecule type" value="Genomic_DNA"/>
</dbReference>
<dbReference type="STRING" id="1156417.Y919_01845"/>
<dbReference type="Pfam" id="PF11385">
    <property type="entry name" value="DUF3189"/>
    <property type="match status" value="1"/>
</dbReference>
<organism evidence="1 2">
    <name type="scientific">Caloranaerobacter azorensis H53214</name>
    <dbReference type="NCBI Taxonomy" id="1156417"/>
    <lineage>
        <taxon>Bacteria</taxon>
        <taxon>Bacillati</taxon>
        <taxon>Bacillota</taxon>
        <taxon>Tissierellia</taxon>
        <taxon>Tissierellales</taxon>
        <taxon>Thermohalobacteraceae</taxon>
        <taxon>Caloranaerobacter</taxon>
    </lineage>
</organism>
<accession>A0A096BK84</accession>
<reference evidence="1 2" key="1">
    <citation type="submission" date="2013-12" db="EMBL/GenBank/DDBJ databases">
        <title>Draft genome sequence of Caloranaerobacter sp. H53214.</title>
        <authorList>
            <person name="Jiang L.J."/>
            <person name="Shao Z.Z."/>
            <person name="Long M.N."/>
        </authorList>
    </citation>
    <scope>NUCLEOTIDE SEQUENCE [LARGE SCALE GENOMIC DNA]</scope>
    <source>
        <strain evidence="1 2">H53214</strain>
    </source>
</reference>
<proteinExistence type="predicted"/>
<evidence type="ECO:0000313" key="1">
    <source>
        <dbReference type="EMBL" id="KGG81153.1"/>
    </source>
</evidence>
<evidence type="ECO:0000313" key="2">
    <source>
        <dbReference type="Proteomes" id="UP000029622"/>
    </source>
</evidence>
<name>A0A096BK84_9FIRM</name>
<protein>
    <submittedName>
        <fullName evidence="1">Uncharacterized protein</fullName>
    </submittedName>
</protein>
<sequence length="151" mass="16784">MYIIYHCVGGAHSSAIASAIHLGILPNNKKPSLKDILSLSYFDTLNKKDQGKIIFRGIDENGHKVFTLSRQFVPHLIIPAIKDAWELAGGNKNELLFVNTMNGVNFLMKIGGFSSRRLNLVTFGRPIVAYGTILAYNKLVKIVENTKKLIN</sequence>